<evidence type="ECO:0000313" key="3">
    <source>
        <dbReference type="Proteomes" id="UP000001261"/>
    </source>
</evidence>
<dbReference type="RefSeq" id="XP_001240548.2">
    <property type="nucleotide sequence ID" value="XM_001240547.2"/>
</dbReference>
<evidence type="ECO:0000313" key="2">
    <source>
        <dbReference type="EMBL" id="EAS28965.2"/>
    </source>
</evidence>
<feature type="compositionally biased region" description="Polar residues" evidence="1">
    <location>
        <begin position="52"/>
        <end position="64"/>
    </location>
</feature>
<reference evidence="3" key="2">
    <citation type="journal article" date="2010" name="Genome Res.">
        <title>Population genomic sequencing of Coccidioides fungi reveals recent hybridization and transposon control.</title>
        <authorList>
            <person name="Neafsey D.E."/>
            <person name="Barker B.M."/>
            <person name="Sharpton T.J."/>
            <person name="Stajich J.E."/>
            <person name="Park D.J."/>
            <person name="Whiston E."/>
            <person name="Hung C.-Y."/>
            <person name="McMahan C."/>
            <person name="White J."/>
            <person name="Sykes S."/>
            <person name="Heiman D."/>
            <person name="Young S."/>
            <person name="Zeng Q."/>
            <person name="Abouelleil A."/>
            <person name="Aftuck L."/>
            <person name="Bessette D."/>
            <person name="Brown A."/>
            <person name="FitzGerald M."/>
            <person name="Lui A."/>
            <person name="Macdonald J.P."/>
            <person name="Priest M."/>
            <person name="Orbach M.J."/>
            <person name="Galgiani J.N."/>
            <person name="Kirkland T.N."/>
            <person name="Cole G.T."/>
            <person name="Birren B.W."/>
            <person name="Henn M.R."/>
            <person name="Taylor J.W."/>
            <person name="Rounsley S.D."/>
        </authorList>
    </citation>
    <scope>GENOME REANNOTATION</scope>
    <source>
        <strain evidence="3">RS</strain>
    </source>
</reference>
<name>A0A0E1RV28_COCIM</name>
<feature type="compositionally biased region" description="Polar residues" evidence="1">
    <location>
        <begin position="790"/>
        <end position="799"/>
    </location>
</feature>
<feature type="compositionally biased region" description="Basic and acidic residues" evidence="1">
    <location>
        <begin position="100"/>
        <end position="111"/>
    </location>
</feature>
<organism evidence="2 3">
    <name type="scientific">Coccidioides immitis (strain RS)</name>
    <name type="common">Valley fever fungus</name>
    <dbReference type="NCBI Taxonomy" id="246410"/>
    <lineage>
        <taxon>Eukaryota</taxon>
        <taxon>Fungi</taxon>
        <taxon>Dikarya</taxon>
        <taxon>Ascomycota</taxon>
        <taxon>Pezizomycotina</taxon>
        <taxon>Eurotiomycetes</taxon>
        <taxon>Eurotiomycetidae</taxon>
        <taxon>Onygenales</taxon>
        <taxon>Onygenaceae</taxon>
        <taxon>Coccidioides</taxon>
    </lineage>
</organism>
<feature type="compositionally biased region" description="Acidic residues" evidence="1">
    <location>
        <begin position="1"/>
        <end position="10"/>
    </location>
</feature>
<feature type="compositionally biased region" description="Basic and acidic residues" evidence="1">
    <location>
        <begin position="133"/>
        <end position="168"/>
    </location>
</feature>
<evidence type="ECO:0000256" key="1">
    <source>
        <dbReference type="SAM" id="MobiDB-lite"/>
    </source>
</evidence>
<feature type="region of interest" description="Disordered" evidence="1">
    <location>
        <begin position="387"/>
        <end position="574"/>
    </location>
</feature>
<feature type="compositionally biased region" description="Polar residues" evidence="1">
    <location>
        <begin position="193"/>
        <end position="215"/>
    </location>
</feature>
<feature type="region of interest" description="Disordered" evidence="1">
    <location>
        <begin position="835"/>
        <end position="889"/>
    </location>
</feature>
<feature type="compositionally biased region" description="Polar residues" evidence="1">
    <location>
        <begin position="112"/>
        <end position="125"/>
    </location>
</feature>
<feature type="compositionally biased region" description="Low complexity" evidence="1">
    <location>
        <begin position="616"/>
        <end position="647"/>
    </location>
</feature>
<dbReference type="VEuPathDB" id="FungiDB:CIMG_07711"/>
<feature type="compositionally biased region" description="Low complexity" evidence="1">
    <location>
        <begin position="176"/>
        <end position="187"/>
    </location>
</feature>
<dbReference type="InParanoid" id="A0A0E1RV28"/>
<gene>
    <name evidence="2" type="ORF">CIMG_07711</name>
</gene>
<feature type="compositionally biased region" description="Polar residues" evidence="1">
    <location>
        <begin position="648"/>
        <end position="673"/>
    </location>
</feature>
<feature type="region of interest" description="Disordered" evidence="1">
    <location>
        <begin position="89"/>
        <end position="271"/>
    </location>
</feature>
<dbReference type="CDD" id="cd22249">
    <property type="entry name" value="UDM1_RNF168_RNF169-like"/>
    <property type="match status" value="1"/>
</dbReference>
<protein>
    <submittedName>
        <fullName evidence="2">Uncharacterized protein</fullName>
    </submittedName>
</protein>
<feature type="compositionally biased region" description="Polar residues" evidence="1">
    <location>
        <begin position="443"/>
        <end position="456"/>
    </location>
</feature>
<feature type="compositionally biased region" description="Basic and acidic residues" evidence="1">
    <location>
        <begin position="516"/>
        <end position="531"/>
    </location>
</feature>
<feature type="compositionally biased region" description="Polar residues" evidence="1">
    <location>
        <begin position="770"/>
        <end position="781"/>
    </location>
</feature>
<sequence>MDQESDETDSVYDTASSTNSRPGLSNDTHYQRRRYHSNEVHNASDTPERSMSFRSMSRTPSSKYRNSDLVCQKIPPGEYAATIDEVLALNDAEPVQKVNSAEERRKDDDHNSISSQVCVSPSWSRAAQKRREKKEQRKKMEKEQKELERRLKQEAKRRKGADSREPRRLQKRAPLAASSRASSAHSAFPLPSAASSRGSFWSRRTSGANSINDQYQGEVKKESRRFSFGGDNASGKKLKFPNVWPRRSTKPKERQGADQPSATENTPPDTNRHFLHTVKRHGDLRASAKAFEVIRGARTSFDPVSAHPKMRQSMPDGRRVGNMNGRADEGDIATQHRVFANQELRMPFEPVHNIRSQRQPSEAATLSQSLGSRAITGTDCLGIQIKARGPADKDARSKIPSDERHPTPVVGLKNSEDGAETIDMSPVEHGSPKDTPTMKDPSSPHSPVQSTKCEMTNTREEEHSSSPGAKQSQPLSRNAYTPSSQNESQHGAASVTPNGSETQPIEPTPPQANFSRLEHPRIASNHIRDANFRSSPLAGPPLVVQHPEKGNDTSAAEEQGHCTIETAQNPARRRNSLQAYIDSKRLTIPRFLGHGRRSNSGASMDLVQGRKKMGQAGSAVASSKSESTTVASSPLSTTTSPPDSPNSQKNGFSTAKSTDITDSSRPNRNSNDIMQRLRMGGDQREKLRKRAVSVDINSRSDSKTPETETLRHTVHDKPSGDRNSQPKTQTPQSLDSPRLSANTGKKISANPSKEPSSATPGPSHFRRSTSDYIPTSPSSLSLHRALGASPQGTGSSRTPGQQIAKMFVICCQCKHWHDMTSQAYAKLAFPDKTQDPAHGAADTVTSPTGLESPLRVFGGSPLASPNSSRTSLGVKEGKAPVKPIRPGHSSTSTLLNHSTICCWCYHQMAKACCAGWTTIVTMRERHH</sequence>
<feature type="region of interest" description="Disordered" evidence="1">
    <location>
        <begin position="1"/>
        <end position="70"/>
    </location>
</feature>
<dbReference type="GeneID" id="4559517"/>
<feature type="compositionally biased region" description="Basic and acidic residues" evidence="1">
    <location>
        <begin position="698"/>
        <end position="720"/>
    </location>
</feature>
<keyword evidence="3" id="KW-1185">Reference proteome</keyword>
<dbReference type="AlphaFoldDB" id="A0A0E1RV28"/>
<proteinExistence type="predicted"/>
<accession>A0A0E1RV28</accession>
<feature type="region of interest" description="Disordered" evidence="1">
    <location>
        <begin position="608"/>
        <end position="799"/>
    </location>
</feature>
<reference evidence="3" key="1">
    <citation type="journal article" date="2009" name="Genome Res.">
        <title>Comparative genomic analyses of the human fungal pathogens Coccidioides and their relatives.</title>
        <authorList>
            <person name="Sharpton T.J."/>
            <person name="Stajich J.E."/>
            <person name="Rounsley S.D."/>
            <person name="Gardner M.J."/>
            <person name="Wortman J.R."/>
            <person name="Jordar V.S."/>
            <person name="Maiti R."/>
            <person name="Kodira C.D."/>
            <person name="Neafsey D.E."/>
            <person name="Zeng Q."/>
            <person name="Hung C.-Y."/>
            <person name="McMahan C."/>
            <person name="Muszewska A."/>
            <person name="Grynberg M."/>
            <person name="Mandel M.A."/>
            <person name="Kellner E.M."/>
            <person name="Barker B.M."/>
            <person name="Galgiani J.N."/>
            <person name="Orbach M.J."/>
            <person name="Kirkland T.N."/>
            <person name="Cole G.T."/>
            <person name="Henn M.R."/>
            <person name="Birren B.W."/>
            <person name="Taylor J.W."/>
        </authorList>
    </citation>
    <scope>NUCLEOTIDE SEQUENCE [LARGE SCALE GENOMIC DNA]</scope>
    <source>
        <strain evidence="3">RS</strain>
    </source>
</reference>
<dbReference type="OMA" id="CCWCGHN"/>
<dbReference type="OrthoDB" id="5386674at2759"/>
<feature type="compositionally biased region" description="Polar residues" evidence="1">
    <location>
        <begin position="465"/>
        <end position="505"/>
    </location>
</feature>
<feature type="compositionally biased region" description="Polar residues" evidence="1">
    <location>
        <begin position="11"/>
        <end position="28"/>
    </location>
</feature>
<dbReference type="EMBL" id="GG704913">
    <property type="protein sequence ID" value="EAS28965.2"/>
    <property type="molecule type" value="Genomic_DNA"/>
</dbReference>
<feature type="compositionally biased region" description="Polar residues" evidence="1">
    <location>
        <begin position="258"/>
        <end position="269"/>
    </location>
</feature>
<feature type="compositionally biased region" description="Polar residues" evidence="1">
    <location>
        <begin position="721"/>
        <end position="760"/>
    </location>
</feature>
<feature type="compositionally biased region" description="Basic and acidic residues" evidence="1">
    <location>
        <begin position="389"/>
        <end position="406"/>
    </location>
</feature>
<dbReference type="KEGG" id="cim:CIMG_07711"/>
<dbReference type="Proteomes" id="UP000001261">
    <property type="component" value="Unassembled WGS sequence"/>
</dbReference>